<dbReference type="CDD" id="cd07346">
    <property type="entry name" value="ABC_6TM_exporters"/>
    <property type="match status" value="1"/>
</dbReference>
<dbReference type="GO" id="GO:0016887">
    <property type="term" value="F:ATP hydrolysis activity"/>
    <property type="evidence" value="ECO:0007669"/>
    <property type="project" value="InterPro"/>
</dbReference>
<dbReference type="FunFam" id="3.40.50.300:FF:000299">
    <property type="entry name" value="ABC transporter ATP-binding protein/permease"/>
    <property type="match status" value="1"/>
</dbReference>
<evidence type="ECO:0000256" key="8">
    <source>
        <dbReference type="ARBA" id="ARBA00023136"/>
    </source>
</evidence>
<feature type="domain" description="ABC transporter" evidence="10">
    <location>
        <begin position="339"/>
        <end position="576"/>
    </location>
</feature>
<dbReference type="InterPro" id="IPR039421">
    <property type="entry name" value="Type_1_exporter"/>
</dbReference>
<evidence type="ECO:0000256" key="4">
    <source>
        <dbReference type="ARBA" id="ARBA00022692"/>
    </source>
</evidence>
<sequence>MKILYTYIKEHKPLLFLALFLAAINQCFSLGDSIIIGKLLNQCGVGVAGFNHDLPNFTKAVLGWLALSLGASMMSRIAKNFQDYFTNIIIQRTGAKMYTDGIKKALELPFQDFEDQRSGETLGKLQKVKIDCEKFITLSVSLVFQSLIGITFVVVYAISIDWLLGPIFLATVPVIAFISSFLGKKIKKVSKEILGETTTLAGATTESLRNIELVKSLGLTEQEVNRLNNTTIKILGLELKKVRFIRSLSFIQGTTVHFMRTALVFALYMFIFKGIIKPGDLITLMFFSFFLFNPLQELGNVIATYNETKASMDNFGDLMNAKSEEKPLYPKTIGFINNLRFSNISFKHQTATSYAVKDVSFEAKAGETIAFVGPSGSGKTTLVKMLVGLYTPEEGAIFYNEINVKEIDLTELRQQLGFVTQDAQLFSGTIKDNLLFVKPNATDDEINDVLQKSACQNLLERAEKGLETTIGEGGIKVSGGEKQRLSIARALLRKPRLLLFDEATSALDSITEEEITQTIRSISSKQDQITVLIAHRLSTIMHADRIYVLEQGSIIEQGKHEDLLNEKGLYYAMWRQQIGERKIV</sequence>
<dbReference type="InterPro" id="IPR036640">
    <property type="entry name" value="ABC1_TM_sf"/>
</dbReference>
<dbReference type="InterPro" id="IPR017871">
    <property type="entry name" value="ABC_transporter-like_CS"/>
</dbReference>
<dbReference type="Gene3D" id="1.20.1560.10">
    <property type="entry name" value="ABC transporter type 1, transmembrane domain"/>
    <property type="match status" value="1"/>
</dbReference>
<gene>
    <name evidence="12" type="ORF">IR213_13950</name>
</gene>
<dbReference type="RefSeq" id="WP_194312917.1">
    <property type="nucleotide sequence ID" value="NZ_JADHEC010000039.1"/>
</dbReference>
<name>A0A930XWR9_9FLAO</name>
<evidence type="ECO:0000256" key="2">
    <source>
        <dbReference type="ARBA" id="ARBA00022448"/>
    </source>
</evidence>
<dbReference type="PANTHER" id="PTHR43394:SF1">
    <property type="entry name" value="ATP-BINDING CASSETTE SUB-FAMILY B MEMBER 10, MITOCHONDRIAL"/>
    <property type="match status" value="1"/>
</dbReference>
<evidence type="ECO:0000313" key="13">
    <source>
        <dbReference type="Proteomes" id="UP000646211"/>
    </source>
</evidence>
<dbReference type="EMBL" id="JADHEC010000039">
    <property type="protein sequence ID" value="MBF2709681.1"/>
    <property type="molecule type" value="Genomic_DNA"/>
</dbReference>
<dbReference type="InterPro" id="IPR003439">
    <property type="entry name" value="ABC_transporter-like_ATP-bd"/>
</dbReference>
<dbReference type="PROSITE" id="PS00211">
    <property type="entry name" value="ABC_TRANSPORTER_1"/>
    <property type="match status" value="1"/>
</dbReference>
<comment type="subcellular location">
    <subcellularLocation>
        <location evidence="1">Cell membrane</location>
        <topology evidence="1">Multi-pass membrane protein</topology>
    </subcellularLocation>
</comment>
<dbReference type="InterPro" id="IPR003593">
    <property type="entry name" value="AAA+_ATPase"/>
</dbReference>
<reference evidence="12" key="1">
    <citation type="submission" date="2020-11" db="EMBL/GenBank/DDBJ databases">
        <title>Genome of Flavobacterium soyangense.</title>
        <authorList>
            <person name="Liu Q."/>
            <person name="Xin Y.-H."/>
        </authorList>
    </citation>
    <scope>NUCLEOTIDE SEQUENCE</scope>
    <source>
        <strain evidence="12">CGMCC 1.13493</strain>
    </source>
</reference>
<feature type="domain" description="ABC transmembrane type-1" evidence="11">
    <location>
        <begin position="16"/>
        <end position="307"/>
    </location>
</feature>
<evidence type="ECO:0000256" key="6">
    <source>
        <dbReference type="ARBA" id="ARBA00022840"/>
    </source>
</evidence>
<keyword evidence="8 9" id="KW-0472">Membrane</keyword>
<evidence type="ECO:0000256" key="9">
    <source>
        <dbReference type="SAM" id="Phobius"/>
    </source>
</evidence>
<evidence type="ECO:0000256" key="7">
    <source>
        <dbReference type="ARBA" id="ARBA00022989"/>
    </source>
</evidence>
<dbReference type="SUPFAM" id="SSF90123">
    <property type="entry name" value="ABC transporter transmembrane region"/>
    <property type="match status" value="1"/>
</dbReference>
<dbReference type="InterPro" id="IPR011527">
    <property type="entry name" value="ABC1_TM_dom"/>
</dbReference>
<dbReference type="GO" id="GO:0005524">
    <property type="term" value="F:ATP binding"/>
    <property type="evidence" value="ECO:0007669"/>
    <property type="project" value="UniProtKB-KW"/>
</dbReference>
<dbReference type="PROSITE" id="PS50929">
    <property type="entry name" value="ABC_TM1F"/>
    <property type="match status" value="1"/>
</dbReference>
<feature type="transmembrane region" description="Helical" evidence="9">
    <location>
        <begin position="164"/>
        <end position="183"/>
    </location>
</feature>
<dbReference type="PROSITE" id="PS50893">
    <property type="entry name" value="ABC_TRANSPORTER_2"/>
    <property type="match status" value="1"/>
</dbReference>
<accession>A0A930XWR9</accession>
<dbReference type="Pfam" id="PF00664">
    <property type="entry name" value="ABC_membrane"/>
    <property type="match status" value="1"/>
</dbReference>
<dbReference type="InterPro" id="IPR027417">
    <property type="entry name" value="P-loop_NTPase"/>
</dbReference>
<keyword evidence="4 9" id="KW-0812">Transmembrane</keyword>
<comment type="caution">
    <text evidence="12">The sequence shown here is derived from an EMBL/GenBank/DDBJ whole genome shotgun (WGS) entry which is preliminary data.</text>
</comment>
<organism evidence="12 13">
    <name type="scientific">Flavobacterium soyangense</name>
    <dbReference type="NCBI Taxonomy" id="2023265"/>
    <lineage>
        <taxon>Bacteria</taxon>
        <taxon>Pseudomonadati</taxon>
        <taxon>Bacteroidota</taxon>
        <taxon>Flavobacteriia</taxon>
        <taxon>Flavobacteriales</taxon>
        <taxon>Flavobacteriaceae</taxon>
        <taxon>Flavobacterium</taxon>
    </lineage>
</organism>
<keyword evidence="13" id="KW-1185">Reference proteome</keyword>
<keyword evidence="2" id="KW-0813">Transport</keyword>
<evidence type="ECO:0000256" key="5">
    <source>
        <dbReference type="ARBA" id="ARBA00022741"/>
    </source>
</evidence>
<feature type="transmembrane region" description="Helical" evidence="9">
    <location>
        <begin position="61"/>
        <end position="78"/>
    </location>
</feature>
<keyword evidence="3" id="KW-1003">Cell membrane</keyword>
<dbReference type="PANTHER" id="PTHR43394">
    <property type="entry name" value="ATP-DEPENDENT PERMEASE MDL1, MITOCHONDRIAL"/>
    <property type="match status" value="1"/>
</dbReference>
<proteinExistence type="predicted"/>
<dbReference type="SMART" id="SM00382">
    <property type="entry name" value="AAA"/>
    <property type="match status" value="1"/>
</dbReference>
<dbReference type="GO" id="GO:0005886">
    <property type="term" value="C:plasma membrane"/>
    <property type="evidence" value="ECO:0007669"/>
    <property type="project" value="UniProtKB-SubCell"/>
</dbReference>
<evidence type="ECO:0000256" key="1">
    <source>
        <dbReference type="ARBA" id="ARBA00004651"/>
    </source>
</evidence>
<dbReference type="Proteomes" id="UP000646211">
    <property type="component" value="Unassembled WGS sequence"/>
</dbReference>
<keyword evidence="5" id="KW-0547">Nucleotide-binding</keyword>
<dbReference type="SUPFAM" id="SSF52540">
    <property type="entry name" value="P-loop containing nucleoside triphosphate hydrolases"/>
    <property type="match status" value="1"/>
</dbReference>
<evidence type="ECO:0000256" key="3">
    <source>
        <dbReference type="ARBA" id="ARBA00022475"/>
    </source>
</evidence>
<dbReference type="AlphaFoldDB" id="A0A930XWR9"/>
<dbReference type="GO" id="GO:0015421">
    <property type="term" value="F:ABC-type oligopeptide transporter activity"/>
    <property type="evidence" value="ECO:0007669"/>
    <property type="project" value="TreeGrafter"/>
</dbReference>
<dbReference type="Gene3D" id="3.40.50.300">
    <property type="entry name" value="P-loop containing nucleotide triphosphate hydrolases"/>
    <property type="match status" value="1"/>
</dbReference>
<protein>
    <submittedName>
        <fullName evidence="12">ABC transporter ATP-binding protein</fullName>
    </submittedName>
</protein>
<dbReference type="Pfam" id="PF00005">
    <property type="entry name" value="ABC_tran"/>
    <property type="match status" value="1"/>
</dbReference>
<evidence type="ECO:0000259" key="11">
    <source>
        <dbReference type="PROSITE" id="PS50929"/>
    </source>
</evidence>
<keyword evidence="7 9" id="KW-1133">Transmembrane helix</keyword>
<evidence type="ECO:0000259" key="10">
    <source>
        <dbReference type="PROSITE" id="PS50893"/>
    </source>
</evidence>
<keyword evidence="6 12" id="KW-0067">ATP-binding</keyword>
<feature type="transmembrane region" description="Helical" evidence="9">
    <location>
        <begin position="135"/>
        <end position="158"/>
    </location>
</feature>
<evidence type="ECO:0000313" key="12">
    <source>
        <dbReference type="EMBL" id="MBF2709681.1"/>
    </source>
</evidence>